<feature type="region of interest" description="Disordered" evidence="1">
    <location>
        <begin position="77"/>
        <end position="99"/>
    </location>
</feature>
<name>A0A9J5YEQ9_SOLCO</name>
<gene>
    <name evidence="2" type="ORF">H5410_030597</name>
</gene>
<evidence type="ECO:0000313" key="3">
    <source>
        <dbReference type="Proteomes" id="UP000824120"/>
    </source>
</evidence>
<evidence type="ECO:0000313" key="2">
    <source>
        <dbReference type="EMBL" id="KAG5599227.1"/>
    </source>
</evidence>
<evidence type="ECO:0000256" key="1">
    <source>
        <dbReference type="SAM" id="MobiDB-lite"/>
    </source>
</evidence>
<reference evidence="2 3" key="1">
    <citation type="submission" date="2020-09" db="EMBL/GenBank/DDBJ databases">
        <title>De no assembly of potato wild relative species, Solanum commersonii.</title>
        <authorList>
            <person name="Cho K."/>
        </authorList>
    </citation>
    <scope>NUCLEOTIDE SEQUENCE [LARGE SCALE GENOMIC DNA]</scope>
    <source>
        <strain evidence="2">LZ3.2</strain>
        <tissue evidence="2">Leaf</tissue>
    </source>
</reference>
<dbReference type="EMBL" id="JACXVP010000006">
    <property type="protein sequence ID" value="KAG5599227.1"/>
    <property type="molecule type" value="Genomic_DNA"/>
</dbReference>
<dbReference type="AlphaFoldDB" id="A0A9J5YEQ9"/>
<keyword evidence="3" id="KW-1185">Reference proteome</keyword>
<proteinExistence type="predicted"/>
<feature type="compositionally biased region" description="Acidic residues" evidence="1">
    <location>
        <begin position="53"/>
        <end position="62"/>
    </location>
</feature>
<sequence length="113" mass="13688">MFSHEVETYDHQLRKKRDDYQKEQQRDRTNNKSGGRLSKKKRDAMKKRQEKSDEYDEEEEETSNLLIQAFGSTFNTGWSKRSRTHRKARACLPEGRKQNKTLNKFYHTDLLYR</sequence>
<organism evidence="2 3">
    <name type="scientific">Solanum commersonii</name>
    <name type="common">Commerson's wild potato</name>
    <name type="synonym">Commerson's nightshade</name>
    <dbReference type="NCBI Taxonomy" id="4109"/>
    <lineage>
        <taxon>Eukaryota</taxon>
        <taxon>Viridiplantae</taxon>
        <taxon>Streptophyta</taxon>
        <taxon>Embryophyta</taxon>
        <taxon>Tracheophyta</taxon>
        <taxon>Spermatophyta</taxon>
        <taxon>Magnoliopsida</taxon>
        <taxon>eudicotyledons</taxon>
        <taxon>Gunneridae</taxon>
        <taxon>Pentapetalae</taxon>
        <taxon>asterids</taxon>
        <taxon>lamiids</taxon>
        <taxon>Solanales</taxon>
        <taxon>Solanaceae</taxon>
        <taxon>Solanoideae</taxon>
        <taxon>Solaneae</taxon>
        <taxon>Solanum</taxon>
    </lineage>
</organism>
<protein>
    <submittedName>
        <fullName evidence="2">Uncharacterized protein</fullName>
    </submittedName>
</protein>
<accession>A0A9J5YEQ9</accession>
<comment type="caution">
    <text evidence="2">The sequence shown here is derived from an EMBL/GenBank/DDBJ whole genome shotgun (WGS) entry which is preliminary data.</text>
</comment>
<dbReference type="Proteomes" id="UP000824120">
    <property type="component" value="Chromosome 6"/>
</dbReference>
<feature type="compositionally biased region" description="Basic residues" evidence="1">
    <location>
        <begin position="80"/>
        <end position="89"/>
    </location>
</feature>
<feature type="compositionally biased region" description="Basic and acidic residues" evidence="1">
    <location>
        <begin position="1"/>
        <end position="30"/>
    </location>
</feature>
<feature type="region of interest" description="Disordered" evidence="1">
    <location>
        <begin position="1"/>
        <end position="62"/>
    </location>
</feature>